<dbReference type="InterPro" id="IPR024783">
    <property type="entry name" value="TORC_N"/>
</dbReference>
<dbReference type="InterPro" id="IPR024784">
    <property type="entry name" value="TORC_M"/>
</dbReference>
<gene>
    <name evidence="14" type="primary">crtc2</name>
</gene>
<evidence type="ECO:0000256" key="6">
    <source>
        <dbReference type="ARBA" id="ARBA00023015"/>
    </source>
</evidence>
<keyword evidence="4" id="KW-0963">Cytoplasm</keyword>
<keyword evidence="9" id="KW-0539">Nucleus</keyword>
<evidence type="ECO:0000256" key="8">
    <source>
        <dbReference type="ARBA" id="ARBA00023163"/>
    </source>
</evidence>
<dbReference type="Proteomes" id="UP000504632">
    <property type="component" value="Chromosome 12"/>
</dbReference>
<reference evidence="14" key="1">
    <citation type="submission" date="2025-08" db="UniProtKB">
        <authorList>
            <consortium name="RefSeq"/>
        </authorList>
    </citation>
    <scope>IDENTIFICATION</scope>
</reference>
<feature type="region of interest" description="Disordered" evidence="10">
    <location>
        <begin position="114"/>
        <end position="146"/>
    </location>
</feature>
<evidence type="ECO:0000256" key="4">
    <source>
        <dbReference type="ARBA" id="ARBA00022490"/>
    </source>
</evidence>
<evidence type="ECO:0000256" key="9">
    <source>
        <dbReference type="ARBA" id="ARBA00023242"/>
    </source>
</evidence>
<keyword evidence="13" id="KW-1185">Reference proteome</keyword>
<feature type="domain" description="Transducer of regulated CREB activity middle" evidence="12">
    <location>
        <begin position="171"/>
        <end position="315"/>
    </location>
</feature>
<evidence type="ECO:0000313" key="14">
    <source>
        <dbReference type="RefSeq" id="XP_030645144.1"/>
    </source>
</evidence>
<evidence type="ECO:0000313" key="13">
    <source>
        <dbReference type="Proteomes" id="UP000504632"/>
    </source>
</evidence>
<comment type="subcellular location">
    <subcellularLocation>
        <location evidence="2">Cytoplasm</location>
    </subcellularLocation>
    <subcellularLocation>
        <location evidence="1">Nucleus</location>
    </subcellularLocation>
</comment>
<dbReference type="AlphaFoldDB" id="A0A6J2WL15"/>
<dbReference type="InterPro" id="IPR024786">
    <property type="entry name" value="TORC"/>
</dbReference>
<evidence type="ECO:0000259" key="11">
    <source>
        <dbReference type="Pfam" id="PF12884"/>
    </source>
</evidence>
<evidence type="ECO:0000256" key="5">
    <source>
        <dbReference type="ARBA" id="ARBA00022553"/>
    </source>
</evidence>
<dbReference type="GO" id="GO:0051289">
    <property type="term" value="P:protein homotetramerization"/>
    <property type="evidence" value="ECO:0007669"/>
    <property type="project" value="InterPro"/>
</dbReference>
<feature type="domain" description="Transducer of regulated CREB activity N-terminal" evidence="11">
    <location>
        <begin position="25"/>
        <end position="79"/>
    </location>
</feature>
<organism evidence="13 14">
    <name type="scientific">Chanos chanos</name>
    <name type="common">Milkfish</name>
    <name type="synonym">Mugil chanos</name>
    <dbReference type="NCBI Taxonomy" id="29144"/>
    <lineage>
        <taxon>Eukaryota</taxon>
        <taxon>Metazoa</taxon>
        <taxon>Chordata</taxon>
        <taxon>Craniata</taxon>
        <taxon>Vertebrata</taxon>
        <taxon>Euteleostomi</taxon>
        <taxon>Actinopterygii</taxon>
        <taxon>Neopterygii</taxon>
        <taxon>Teleostei</taxon>
        <taxon>Ostariophysi</taxon>
        <taxon>Gonorynchiformes</taxon>
        <taxon>Chanidae</taxon>
        <taxon>Chanos</taxon>
    </lineage>
</organism>
<keyword evidence="5" id="KW-0597">Phosphoprotein</keyword>
<feature type="compositionally biased region" description="Gly residues" evidence="10">
    <location>
        <begin position="1"/>
        <end position="21"/>
    </location>
</feature>
<evidence type="ECO:0000256" key="2">
    <source>
        <dbReference type="ARBA" id="ARBA00004496"/>
    </source>
</evidence>
<feature type="compositionally biased region" description="Low complexity" evidence="10">
    <location>
        <begin position="551"/>
        <end position="593"/>
    </location>
</feature>
<evidence type="ECO:0000256" key="7">
    <source>
        <dbReference type="ARBA" id="ARBA00023159"/>
    </source>
</evidence>
<dbReference type="Pfam" id="PF12885">
    <property type="entry name" value="TORC_M"/>
    <property type="match status" value="1"/>
</dbReference>
<sequence length="910" mass="99249">MAGTGTGGGGQAPGPGLGSGSGICNPRKFSEKIALHTQRQAEDTAAFEEVMMDITSTRFKAQRIRQAKGQAPYYGGSLPNVSQIARGFTESQSQFPCNQDYCCPIRNYPMARRESRLSPPGRPNKRHIDHAPYHTTLQSPPPGPSWRRNWSNSSAAETSHFVHLPVTALNRTNSDSALHTTLRNTQTGDSQRSTQPLACCSRPSGTPAFLFPVPLIEENVPEEGKPLKLTNAPKFLTTSTGCETPDIHIFPSSDQETSSLLNVPSSLNTCGSLPDLSSLHLPSPLPPGLDSESLNPTVPLSSANSIGHLPNTPAHPYVRADSEGPLPSLSSPLQTCISTPLLQSSLSSPNIQSSLSTNSLLSSLSSTSSCLSLSNSSLQSSLSNQSLQSTLSNSSLGNQSVQSAASHCSYSSGIGDSRSCSSSSLSGSPHAAGQAQILHTISSRKRNQVSPLIMPSSGESRWHLPKQFSPTVSPTLSSITQGVLLNTSKVSRELKLPVYHQCEPSQACPPLTHQLSLQLQQFKPEGQREYLQETKHHVPSQHQVHHHKNTQGQNPQQLHLRQQHQLPHSHAQQYQAQHQYPQTQHQQQFQKPQDPQPQPTPQQEHLPLQAPPHLPQQQEYQHKEQQQQQQQHIDPQPYSQVQQLHQQEHLRLQCQPHLWYQQYPPHSHQPSHHRQDQEQDPGYQSHQCQSQGARMPTQSQATFFQNAALSGILPSTPEGPVQTTLRPCKHAWEQLKQLSKVKVLEGRGKSILPGHKAMSSARDSIRQGGIPGLQDSGSQLSNESYMGLQLTPSQTEALSQQLGQIHRETSGVSGATGPTSRVTMGKNEPDFESLHPHQTQSHCDGTYSFSGVTLADPASWLDQEISGFPGALLDLDMEPFALDDSGCGTHADGNTLDADTLGEMCSNPHH</sequence>
<keyword evidence="6" id="KW-0805">Transcription regulation</keyword>
<feature type="region of interest" description="Disordered" evidence="10">
    <location>
        <begin position="1"/>
        <end position="25"/>
    </location>
</feature>
<dbReference type="GO" id="GO:0045944">
    <property type="term" value="P:positive regulation of transcription by RNA polymerase II"/>
    <property type="evidence" value="ECO:0007669"/>
    <property type="project" value="TreeGrafter"/>
</dbReference>
<evidence type="ECO:0000256" key="3">
    <source>
        <dbReference type="ARBA" id="ARBA00007167"/>
    </source>
</evidence>
<dbReference type="CTD" id="200186"/>
<dbReference type="GO" id="GO:0005634">
    <property type="term" value="C:nucleus"/>
    <property type="evidence" value="ECO:0007669"/>
    <property type="project" value="UniProtKB-SubCell"/>
</dbReference>
<feature type="compositionally biased region" description="Polar residues" evidence="10">
    <location>
        <begin position="682"/>
        <end position="698"/>
    </location>
</feature>
<dbReference type="RefSeq" id="XP_030645144.1">
    <property type="nucleotide sequence ID" value="XM_030789284.1"/>
</dbReference>
<keyword evidence="7" id="KW-0010">Activator</keyword>
<dbReference type="PANTHER" id="PTHR13589:SF6">
    <property type="entry name" value="CREB-REGULATED TRANSCRIPTION COACTIVATOR 2"/>
    <property type="match status" value="1"/>
</dbReference>
<evidence type="ECO:0000256" key="1">
    <source>
        <dbReference type="ARBA" id="ARBA00004123"/>
    </source>
</evidence>
<evidence type="ECO:0000256" key="10">
    <source>
        <dbReference type="SAM" id="MobiDB-lite"/>
    </source>
</evidence>
<feature type="region of interest" description="Disordered" evidence="10">
    <location>
        <begin position="534"/>
        <end position="647"/>
    </location>
</feature>
<dbReference type="Pfam" id="PF12884">
    <property type="entry name" value="TORC_N"/>
    <property type="match status" value="1"/>
</dbReference>
<evidence type="ECO:0000259" key="12">
    <source>
        <dbReference type="Pfam" id="PF12885"/>
    </source>
</evidence>
<feature type="compositionally biased region" description="Basic residues" evidence="10">
    <location>
        <begin position="537"/>
        <end position="549"/>
    </location>
</feature>
<feature type="compositionally biased region" description="Low complexity" evidence="10">
    <location>
        <begin position="281"/>
        <end position="294"/>
    </location>
</feature>
<feature type="region of interest" description="Disordered" evidence="10">
    <location>
        <begin position="661"/>
        <end position="698"/>
    </location>
</feature>
<name>A0A6J2WL15_CHACN</name>
<comment type="similarity">
    <text evidence="3">Belongs to the TORC family.</text>
</comment>
<dbReference type="GeneID" id="115825458"/>
<accession>A0A6J2WL15</accession>
<feature type="region of interest" description="Disordered" evidence="10">
    <location>
        <begin position="281"/>
        <end position="330"/>
    </location>
</feature>
<protein>
    <submittedName>
        <fullName evidence="14">CREB-regulated transcription coactivator 2</fullName>
    </submittedName>
</protein>
<proteinExistence type="inferred from homology"/>
<dbReference type="GO" id="GO:0008140">
    <property type="term" value="F:cAMP response element binding protein binding"/>
    <property type="evidence" value="ECO:0007669"/>
    <property type="project" value="InterPro"/>
</dbReference>
<dbReference type="OrthoDB" id="8947034at2759"/>
<feature type="compositionally biased region" description="Low complexity" evidence="10">
    <location>
        <begin position="626"/>
        <end position="645"/>
    </location>
</feature>
<dbReference type="InParanoid" id="A0A6J2WL15"/>
<dbReference type="GO" id="GO:0005737">
    <property type="term" value="C:cytoplasm"/>
    <property type="evidence" value="ECO:0007669"/>
    <property type="project" value="UniProtKB-SubCell"/>
</dbReference>
<keyword evidence="8" id="KW-0804">Transcription</keyword>
<dbReference type="PANTHER" id="PTHR13589">
    <property type="entry name" value="CREB-REGULATED TRANSCRIPTION COACTIVATOR"/>
    <property type="match status" value="1"/>
</dbReference>
<feature type="compositionally biased region" description="Polar residues" evidence="10">
    <location>
        <begin position="295"/>
        <end position="305"/>
    </location>
</feature>